<dbReference type="GeneID" id="102713225"/>
<dbReference type="InterPro" id="IPR001117">
    <property type="entry name" value="Cu-oxidase_2nd"/>
</dbReference>
<keyword evidence="13" id="KW-0732">Signal</keyword>
<dbReference type="NCBIfam" id="TIGR03389">
    <property type="entry name" value="laccase"/>
    <property type="match status" value="1"/>
</dbReference>
<keyword evidence="12 13" id="KW-0439">Lignin degradation</keyword>
<dbReference type="EnsemblPlants" id="OB01G46150.1">
    <property type="protein sequence ID" value="OB01G46150.1"/>
    <property type="gene ID" value="OB01G46150"/>
</dbReference>
<proteinExistence type="inferred from homology"/>
<dbReference type="Proteomes" id="UP000006038">
    <property type="component" value="Chromosome 1"/>
</dbReference>
<sequence>MAAAAMLVPVMLALCTAAANAAVVEHTFKLGGTKITQACMDSVIYTANGQLPGPSIEVSEGDTLVVHAVNDSPYPLSLHWHGIYQLRSGWNDGANKITQCPIQPSSNFTYRFNITGQEGTLWWHAHSSLLRATIYGALIIKPRNGSSGYPFPTPYEEIPILLGEWWNKNVDEVEKDGNMTGKGPKISDALTINGMPGDQYPCQGSAMYKVEVEYGKMYLLRIINAAVNVELFFKVAGHTFIVVAADASYTKPYATDVIVIAPGQTVDALMNTSVSPGRYYMAAHVFDSKTVAIPFDMSIAKGVIRYKGVPDYAPAAMPTLPPHNDVVTAGRFYWSLTGLARPSDPAVRTTVNHNMVVTFGLDQAPCAPYQTSCSGFALVAAMNRNSFQFPEKVSLLEALYKGVPGVYSEDFPDFPPPVQGFRKATTVKKVKYNDVVEVVLQSEEYSSALGTENHPIHLHGFDFFLLAQGLGRFDPSMKSKYNLVDPQVRNTVAVPAGGWAVIRFTANNPGMWFMHCHLDAHLPLGLAMVFEVLNGPSPNLLPPPPVDYPKCYG</sequence>
<dbReference type="InterPro" id="IPR034288">
    <property type="entry name" value="CuRO_1_LCC"/>
</dbReference>
<evidence type="ECO:0000256" key="2">
    <source>
        <dbReference type="ARBA" id="ARBA00002075"/>
    </source>
</evidence>
<dbReference type="OrthoDB" id="2121828at2759"/>
<organism evidence="17">
    <name type="scientific">Oryza brachyantha</name>
    <name type="common">malo sina</name>
    <dbReference type="NCBI Taxonomy" id="4533"/>
    <lineage>
        <taxon>Eukaryota</taxon>
        <taxon>Viridiplantae</taxon>
        <taxon>Streptophyta</taxon>
        <taxon>Embryophyta</taxon>
        <taxon>Tracheophyta</taxon>
        <taxon>Spermatophyta</taxon>
        <taxon>Magnoliopsida</taxon>
        <taxon>Liliopsida</taxon>
        <taxon>Poales</taxon>
        <taxon>Poaceae</taxon>
        <taxon>BOP clade</taxon>
        <taxon>Oryzoideae</taxon>
        <taxon>Oryzeae</taxon>
        <taxon>Oryzinae</taxon>
        <taxon>Oryza</taxon>
    </lineage>
</organism>
<evidence type="ECO:0000256" key="9">
    <source>
        <dbReference type="ARBA" id="ARBA00022737"/>
    </source>
</evidence>
<feature type="chain" id="PRO_5008451165" description="Laccase" evidence="13">
    <location>
        <begin position="22"/>
        <end position="553"/>
    </location>
</feature>
<dbReference type="PANTHER" id="PTHR11709">
    <property type="entry name" value="MULTI-COPPER OXIDASE"/>
    <property type="match status" value="1"/>
</dbReference>
<dbReference type="OMA" id="HILWHQA"/>
<keyword evidence="8 13" id="KW-0479">Metal-binding</keyword>
<dbReference type="HOGENOM" id="CLU_006504_6_3_1"/>
<dbReference type="EC" id="1.10.3.2" evidence="5 13"/>
<gene>
    <name evidence="17" type="primary">LOC102713225</name>
</gene>
<keyword evidence="18" id="KW-1185">Reference proteome</keyword>
<dbReference type="Gramene" id="OB01G46150.1">
    <property type="protein sequence ID" value="OB01G46150.1"/>
    <property type="gene ID" value="OB01G46150"/>
</dbReference>
<dbReference type="Pfam" id="PF00394">
    <property type="entry name" value="Cu-oxidase"/>
    <property type="match status" value="1"/>
</dbReference>
<feature type="domain" description="Plastocyanin-like" evidence="15">
    <location>
        <begin position="420"/>
        <end position="534"/>
    </location>
</feature>
<dbReference type="InterPro" id="IPR017761">
    <property type="entry name" value="Laccase"/>
</dbReference>
<dbReference type="Pfam" id="PF07732">
    <property type="entry name" value="Cu-oxidase_3"/>
    <property type="match status" value="1"/>
</dbReference>
<comment type="catalytic activity">
    <reaction evidence="1 13">
        <text>4 hydroquinone + O2 = 4 benzosemiquinone + 2 H2O</text>
        <dbReference type="Rhea" id="RHEA:11276"/>
        <dbReference type="ChEBI" id="CHEBI:15377"/>
        <dbReference type="ChEBI" id="CHEBI:15379"/>
        <dbReference type="ChEBI" id="CHEBI:17594"/>
        <dbReference type="ChEBI" id="CHEBI:17977"/>
        <dbReference type="EC" id="1.10.3.2"/>
    </reaction>
</comment>
<keyword evidence="11 13" id="KW-0186">Copper</keyword>
<evidence type="ECO:0000313" key="17">
    <source>
        <dbReference type="EnsemblPlants" id="OB01G46150.1"/>
    </source>
</evidence>
<keyword evidence="10 13" id="KW-0560">Oxidoreductase</keyword>
<dbReference type="eggNOG" id="KOG1263">
    <property type="taxonomic scope" value="Eukaryota"/>
</dbReference>
<dbReference type="InterPro" id="IPR008972">
    <property type="entry name" value="Cupredoxin"/>
</dbReference>
<evidence type="ECO:0000259" key="16">
    <source>
        <dbReference type="Pfam" id="PF07732"/>
    </source>
</evidence>
<dbReference type="GO" id="GO:0046274">
    <property type="term" value="P:lignin catabolic process"/>
    <property type="evidence" value="ECO:0007669"/>
    <property type="project" value="UniProtKB-KW"/>
</dbReference>
<dbReference type="InterPro" id="IPR002355">
    <property type="entry name" value="Cu_oxidase_Cu_BS"/>
</dbReference>
<dbReference type="STRING" id="4533.J3L5V9"/>
<evidence type="ECO:0000259" key="15">
    <source>
        <dbReference type="Pfam" id="PF07731"/>
    </source>
</evidence>
<comment type="function">
    <text evidence="2 13">Lignin degradation and detoxification of lignin-derived products.</text>
</comment>
<evidence type="ECO:0000256" key="4">
    <source>
        <dbReference type="ARBA" id="ARBA00010609"/>
    </source>
</evidence>
<accession>J3L5V9</accession>
<evidence type="ECO:0000256" key="5">
    <source>
        <dbReference type="ARBA" id="ARBA00012297"/>
    </source>
</evidence>
<feature type="signal peptide" evidence="13">
    <location>
        <begin position="1"/>
        <end position="21"/>
    </location>
</feature>
<evidence type="ECO:0000256" key="8">
    <source>
        <dbReference type="ARBA" id="ARBA00022723"/>
    </source>
</evidence>
<evidence type="ECO:0000256" key="13">
    <source>
        <dbReference type="RuleBase" id="RU361119"/>
    </source>
</evidence>
<evidence type="ECO:0000256" key="7">
    <source>
        <dbReference type="ARBA" id="ARBA00022525"/>
    </source>
</evidence>
<dbReference type="Gene3D" id="2.60.40.420">
    <property type="entry name" value="Cupredoxins - blue copper proteins"/>
    <property type="match status" value="3"/>
</dbReference>
<dbReference type="SUPFAM" id="SSF49503">
    <property type="entry name" value="Cupredoxins"/>
    <property type="match status" value="3"/>
</dbReference>
<dbReference type="GO" id="GO:0005507">
    <property type="term" value="F:copper ion binding"/>
    <property type="evidence" value="ECO:0007669"/>
    <property type="project" value="InterPro"/>
</dbReference>
<keyword evidence="9 13" id="KW-0677">Repeat</keyword>
<evidence type="ECO:0000256" key="1">
    <source>
        <dbReference type="ARBA" id="ARBA00000349"/>
    </source>
</evidence>
<dbReference type="CDD" id="cd13875">
    <property type="entry name" value="CuRO_2_LCC_plant"/>
    <property type="match status" value="1"/>
</dbReference>
<dbReference type="InterPro" id="IPR034285">
    <property type="entry name" value="CuRO_2_LCC"/>
</dbReference>
<protein>
    <recommendedName>
        <fullName evidence="5 13">Laccase</fullName>
        <ecNumber evidence="5 13">1.10.3.2</ecNumber>
    </recommendedName>
    <alternativeName>
        <fullName evidence="13">Benzenediol:oxygen oxidoreductase</fullName>
    </alternativeName>
    <alternativeName>
        <fullName evidence="13">Diphenol oxidase</fullName>
    </alternativeName>
    <alternativeName>
        <fullName evidence="13">Urishiol oxidase</fullName>
    </alternativeName>
</protein>
<keyword evidence="7 13" id="KW-0964">Secreted</keyword>
<evidence type="ECO:0000313" key="18">
    <source>
        <dbReference type="Proteomes" id="UP000006038"/>
    </source>
</evidence>
<evidence type="ECO:0000256" key="11">
    <source>
        <dbReference type="ARBA" id="ARBA00023008"/>
    </source>
</evidence>
<reference evidence="17" key="1">
    <citation type="journal article" date="2013" name="Nat. Commun.">
        <title>Whole-genome sequencing of Oryza brachyantha reveals mechanisms underlying Oryza genome evolution.</title>
        <authorList>
            <person name="Chen J."/>
            <person name="Huang Q."/>
            <person name="Gao D."/>
            <person name="Wang J."/>
            <person name="Lang Y."/>
            <person name="Liu T."/>
            <person name="Li B."/>
            <person name="Bai Z."/>
            <person name="Luis Goicoechea J."/>
            <person name="Liang C."/>
            <person name="Chen C."/>
            <person name="Zhang W."/>
            <person name="Sun S."/>
            <person name="Liao Y."/>
            <person name="Zhang X."/>
            <person name="Yang L."/>
            <person name="Song C."/>
            <person name="Wang M."/>
            <person name="Shi J."/>
            <person name="Liu G."/>
            <person name="Liu J."/>
            <person name="Zhou H."/>
            <person name="Zhou W."/>
            <person name="Yu Q."/>
            <person name="An N."/>
            <person name="Chen Y."/>
            <person name="Cai Q."/>
            <person name="Wang B."/>
            <person name="Liu B."/>
            <person name="Min J."/>
            <person name="Huang Y."/>
            <person name="Wu H."/>
            <person name="Li Z."/>
            <person name="Zhang Y."/>
            <person name="Yin Y."/>
            <person name="Song W."/>
            <person name="Jiang J."/>
            <person name="Jackson S.A."/>
            <person name="Wing R.A."/>
            <person name="Wang J."/>
            <person name="Chen M."/>
        </authorList>
    </citation>
    <scope>NUCLEOTIDE SEQUENCE [LARGE SCALE GENOMIC DNA]</scope>
    <source>
        <strain evidence="17">cv. IRGC 101232</strain>
    </source>
</reference>
<dbReference type="PROSITE" id="PS00080">
    <property type="entry name" value="MULTICOPPER_OXIDASE2"/>
    <property type="match status" value="1"/>
</dbReference>
<comment type="cofactor">
    <cofactor evidence="13">
        <name>Cu cation</name>
        <dbReference type="ChEBI" id="CHEBI:23378"/>
    </cofactor>
    <text evidence="13">Binds 4 Cu cations per monomer.</text>
</comment>
<comment type="similarity">
    <text evidence="4 13">Belongs to the multicopper oxidase family.</text>
</comment>
<comment type="subcellular location">
    <subcellularLocation>
        <location evidence="3 13">Secreted</location>
        <location evidence="3 13">Extracellular space</location>
        <location evidence="3 13">Apoplast</location>
    </subcellularLocation>
</comment>
<name>J3L5V9_ORYBR</name>
<keyword evidence="6 13" id="KW-0052">Apoplast</keyword>
<dbReference type="PANTHER" id="PTHR11709:SF506">
    <property type="entry name" value="LACCASE-8"/>
    <property type="match status" value="1"/>
</dbReference>
<feature type="domain" description="Plastocyanin-like" evidence="16">
    <location>
        <begin position="36"/>
        <end position="144"/>
    </location>
</feature>
<evidence type="ECO:0000256" key="3">
    <source>
        <dbReference type="ARBA" id="ARBA00004271"/>
    </source>
</evidence>
<dbReference type="RefSeq" id="XP_006645022.1">
    <property type="nucleotide sequence ID" value="XM_006644959.3"/>
</dbReference>
<reference evidence="17" key="2">
    <citation type="submission" date="2013-04" db="UniProtKB">
        <authorList>
            <consortium name="EnsemblPlants"/>
        </authorList>
    </citation>
    <scope>IDENTIFICATION</scope>
</reference>
<dbReference type="Pfam" id="PF07731">
    <property type="entry name" value="Cu-oxidase_2"/>
    <property type="match status" value="1"/>
</dbReference>
<dbReference type="InterPro" id="IPR011707">
    <property type="entry name" value="Cu-oxidase-like_N"/>
</dbReference>
<dbReference type="InterPro" id="IPR011706">
    <property type="entry name" value="Cu-oxidase_C"/>
</dbReference>
<dbReference type="CDD" id="cd13849">
    <property type="entry name" value="CuRO_1_LCC_plant"/>
    <property type="match status" value="1"/>
</dbReference>
<dbReference type="GO" id="GO:0052716">
    <property type="term" value="F:hydroquinone:oxygen oxidoreductase activity"/>
    <property type="evidence" value="ECO:0007669"/>
    <property type="project" value="UniProtKB-EC"/>
</dbReference>
<dbReference type="KEGG" id="obr:102713225"/>
<evidence type="ECO:0000256" key="6">
    <source>
        <dbReference type="ARBA" id="ARBA00022523"/>
    </source>
</evidence>
<dbReference type="InterPro" id="IPR045087">
    <property type="entry name" value="Cu-oxidase_fam"/>
</dbReference>
<evidence type="ECO:0000256" key="10">
    <source>
        <dbReference type="ARBA" id="ARBA00023002"/>
    </source>
</evidence>
<feature type="domain" description="Plastocyanin-like" evidence="14">
    <location>
        <begin position="156"/>
        <end position="308"/>
    </location>
</feature>
<dbReference type="GO" id="GO:0048046">
    <property type="term" value="C:apoplast"/>
    <property type="evidence" value="ECO:0007669"/>
    <property type="project" value="UniProtKB-SubCell"/>
</dbReference>
<dbReference type="AlphaFoldDB" id="J3L5V9"/>
<evidence type="ECO:0000259" key="14">
    <source>
        <dbReference type="Pfam" id="PF00394"/>
    </source>
</evidence>
<evidence type="ECO:0000256" key="12">
    <source>
        <dbReference type="ARBA" id="ARBA00023185"/>
    </source>
</evidence>